<evidence type="ECO:0000259" key="1">
    <source>
        <dbReference type="Pfam" id="PF00884"/>
    </source>
</evidence>
<dbReference type="KEGG" id="halu:HUG12_14325"/>
<dbReference type="Gene3D" id="3.40.720.10">
    <property type="entry name" value="Alkaline Phosphatase, subunit A"/>
    <property type="match status" value="1"/>
</dbReference>
<dbReference type="RefSeq" id="WP_179269425.1">
    <property type="nucleotide sequence ID" value="NZ_CP058579.1"/>
</dbReference>
<protein>
    <recommendedName>
        <fullName evidence="1">Sulfatase N-terminal domain-containing protein</fullName>
    </recommendedName>
</protein>
<dbReference type="AlphaFoldDB" id="A0A7D5QCV0"/>
<dbReference type="Proteomes" id="UP000509626">
    <property type="component" value="Chromosome"/>
</dbReference>
<dbReference type="InterPro" id="IPR000917">
    <property type="entry name" value="Sulfatase_N"/>
</dbReference>
<feature type="domain" description="Sulfatase N-terminal" evidence="1">
    <location>
        <begin position="112"/>
        <end position="266"/>
    </location>
</feature>
<dbReference type="OrthoDB" id="100846at2157"/>
<dbReference type="Pfam" id="PF00884">
    <property type="entry name" value="Sulfatase"/>
    <property type="match status" value="1"/>
</dbReference>
<organism evidence="2 3">
    <name type="scientific">Halorarum salinum</name>
    <dbReference type="NCBI Taxonomy" id="2743089"/>
    <lineage>
        <taxon>Archaea</taxon>
        <taxon>Methanobacteriati</taxon>
        <taxon>Methanobacteriota</taxon>
        <taxon>Stenosarchaea group</taxon>
        <taxon>Halobacteria</taxon>
        <taxon>Halobacteriales</taxon>
        <taxon>Haloferacaceae</taxon>
        <taxon>Halorarum</taxon>
    </lineage>
</organism>
<sequence length="295" mass="33985">MALREKMKRAVEQPDLVFQPLNRLYYNVTNETEFNDRGIDVLQEDWDNLIILDACRYDFFEEHCTLDGNLEKRISKAAATEEFLRATFGNRTIRDLVYVSSNPQYERLKTEIDAEVFKYIATEKDALDGLSVYPETVTDDALDAAEDHPDKRLMVHYMQPHQPYLAGGGEEIDYGMGLVATMKKNDLTQAEVREAYRANLDYVLEEVTRLIDSLEGKTVITADHGEILGERQRPFPARTFSHPTGIYIKETVEVPWFIVDRGERKDIVPEAPVRDEVEESVEEVDSHLRDLGYLD</sequence>
<dbReference type="SUPFAM" id="SSF53649">
    <property type="entry name" value="Alkaline phosphatase-like"/>
    <property type="match status" value="1"/>
</dbReference>
<evidence type="ECO:0000313" key="3">
    <source>
        <dbReference type="Proteomes" id="UP000509626"/>
    </source>
</evidence>
<evidence type="ECO:0000313" key="2">
    <source>
        <dbReference type="EMBL" id="QLG62840.1"/>
    </source>
</evidence>
<dbReference type="GeneID" id="56038658"/>
<proteinExistence type="predicted"/>
<dbReference type="InterPro" id="IPR017850">
    <property type="entry name" value="Alkaline_phosphatase_core_sf"/>
</dbReference>
<name>A0A7D5QCV0_9EURY</name>
<gene>
    <name evidence="2" type="ORF">HUG12_14325</name>
</gene>
<dbReference type="EMBL" id="CP058579">
    <property type="protein sequence ID" value="QLG62840.1"/>
    <property type="molecule type" value="Genomic_DNA"/>
</dbReference>
<accession>A0A7D5QCV0</accession>
<reference evidence="2 3" key="1">
    <citation type="submission" date="2020-06" db="EMBL/GenBank/DDBJ databases">
        <title>NJ-3-1, isolated from saline soil.</title>
        <authorList>
            <person name="Cui H.L."/>
            <person name="Shi X."/>
        </authorList>
    </citation>
    <scope>NUCLEOTIDE SEQUENCE [LARGE SCALE GENOMIC DNA]</scope>
    <source>
        <strain evidence="2 3">NJ-3-1</strain>
    </source>
</reference>
<keyword evidence="3" id="KW-1185">Reference proteome</keyword>